<evidence type="ECO:0000313" key="11">
    <source>
        <dbReference type="Proteomes" id="UP000192602"/>
    </source>
</evidence>
<accession>A0A1W1WVD0</accession>
<organism evidence="10 11">
    <name type="scientific">Nitratiruptor tergarcus DSM 16512</name>
    <dbReference type="NCBI Taxonomy" id="1069081"/>
    <lineage>
        <taxon>Bacteria</taxon>
        <taxon>Pseudomonadati</taxon>
        <taxon>Campylobacterota</taxon>
        <taxon>Epsilonproteobacteria</taxon>
        <taxon>Nautiliales</taxon>
        <taxon>Nitratiruptoraceae</taxon>
        <taxon>Nitratiruptor</taxon>
    </lineage>
</organism>
<dbReference type="NCBIfam" id="NF004019">
    <property type="entry name" value="PRK05481.1"/>
    <property type="match status" value="1"/>
</dbReference>
<feature type="binding site" evidence="8">
    <location>
        <position position="64"/>
    </location>
    <ligand>
        <name>[4Fe-4S] cluster</name>
        <dbReference type="ChEBI" id="CHEBI:49883"/>
        <label>2</label>
        <note>4Fe-4S-S-AdoMet</note>
    </ligand>
</feature>
<protein>
    <recommendedName>
        <fullName evidence="8">Lipoyl synthase</fullName>
        <ecNumber evidence="8">2.8.1.8</ecNumber>
    </recommendedName>
    <alternativeName>
        <fullName evidence="8">Lip-syn</fullName>
        <shortName evidence="8">LS</shortName>
    </alternativeName>
    <alternativeName>
        <fullName evidence="8">Lipoate synthase</fullName>
    </alternativeName>
    <alternativeName>
        <fullName evidence="8">Lipoic acid synthase</fullName>
    </alternativeName>
    <alternativeName>
        <fullName evidence="8">Sulfur insertion protein LipA</fullName>
    </alternativeName>
</protein>
<evidence type="ECO:0000259" key="9">
    <source>
        <dbReference type="PROSITE" id="PS51918"/>
    </source>
</evidence>
<dbReference type="PROSITE" id="PS51918">
    <property type="entry name" value="RADICAL_SAM"/>
    <property type="match status" value="1"/>
</dbReference>
<proteinExistence type="inferred from homology"/>
<dbReference type="InterPro" id="IPR058240">
    <property type="entry name" value="rSAM_sf"/>
</dbReference>
<sequence>MYLKPKVKAPAPELIDNTLKILQKNSVNTICLESHCPNITECFHRKTATFLILGDICTRACKFCSVKHAKPQPLDPTEPQRVAQAVKELKLSYVVITSVDRDDLPDYGASGFVAVTQAIKEQTDAKIELLTPDFKAKSELLAQIIAAKPYKLAHNIETVERLSKNIMPGCSYKKSLKVLETYAKSGIITKSSLMVGLGETEQEIYATLQDLRSVGVQQLTIGQYLQPTPYQLPVQKYYSTEEFEQLRQQALALGFLAVESGALVRSSYYADKL</sequence>
<dbReference type="InterPro" id="IPR007197">
    <property type="entry name" value="rSAM"/>
</dbReference>
<feature type="binding site" evidence="8">
    <location>
        <position position="36"/>
    </location>
    <ligand>
        <name>[4Fe-4S] cluster</name>
        <dbReference type="ChEBI" id="CHEBI:49883"/>
        <label>1</label>
    </ligand>
</feature>
<evidence type="ECO:0000256" key="5">
    <source>
        <dbReference type="ARBA" id="ARBA00023004"/>
    </source>
</evidence>
<feature type="binding site" evidence="8">
    <location>
        <position position="42"/>
    </location>
    <ligand>
        <name>[4Fe-4S] cluster</name>
        <dbReference type="ChEBI" id="CHEBI:49883"/>
        <label>1</label>
    </ligand>
</feature>
<comment type="similarity">
    <text evidence="8">Belongs to the radical SAM superfamily. Lipoyl synthase family.</text>
</comment>
<reference evidence="11" key="1">
    <citation type="submission" date="2017-04" db="EMBL/GenBank/DDBJ databases">
        <authorList>
            <person name="Varghese N."/>
            <person name="Submissions S."/>
        </authorList>
    </citation>
    <scope>NUCLEOTIDE SEQUENCE [LARGE SCALE GENOMIC DNA]</scope>
    <source>
        <strain evidence="11">DSM 16512</strain>
    </source>
</reference>
<feature type="binding site" evidence="8">
    <location>
        <position position="61"/>
    </location>
    <ligand>
        <name>[4Fe-4S] cluster</name>
        <dbReference type="ChEBI" id="CHEBI:49883"/>
        <label>2</label>
        <note>4Fe-4S-S-AdoMet</note>
    </ligand>
</feature>
<keyword evidence="1 8" id="KW-0004">4Fe-4S</keyword>
<comment type="subcellular location">
    <subcellularLocation>
        <location evidence="8">Cytoplasm</location>
    </subcellularLocation>
</comment>
<dbReference type="SMART" id="SM00729">
    <property type="entry name" value="Elp3"/>
    <property type="match status" value="1"/>
</dbReference>
<comment type="catalytic activity">
    <reaction evidence="7 8">
        <text>[[Fe-S] cluster scaffold protein carrying a second [4Fe-4S](2+) cluster] + N(6)-octanoyl-L-lysyl-[protein] + 2 oxidized [2Fe-2S]-[ferredoxin] + 2 S-adenosyl-L-methionine + 4 H(+) = [[Fe-S] cluster scaffold protein] + N(6)-[(R)-dihydrolipoyl]-L-lysyl-[protein] + 4 Fe(3+) + 2 hydrogen sulfide + 2 5'-deoxyadenosine + 2 L-methionine + 2 reduced [2Fe-2S]-[ferredoxin]</text>
        <dbReference type="Rhea" id="RHEA:16585"/>
        <dbReference type="Rhea" id="RHEA-COMP:9928"/>
        <dbReference type="Rhea" id="RHEA-COMP:10000"/>
        <dbReference type="Rhea" id="RHEA-COMP:10001"/>
        <dbReference type="Rhea" id="RHEA-COMP:10475"/>
        <dbReference type="Rhea" id="RHEA-COMP:14568"/>
        <dbReference type="Rhea" id="RHEA-COMP:14569"/>
        <dbReference type="ChEBI" id="CHEBI:15378"/>
        <dbReference type="ChEBI" id="CHEBI:17319"/>
        <dbReference type="ChEBI" id="CHEBI:29034"/>
        <dbReference type="ChEBI" id="CHEBI:29919"/>
        <dbReference type="ChEBI" id="CHEBI:33722"/>
        <dbReference type="ChEBI" id="CHEBI:33737"/>
        <dbReference type="ChEBI" id="CHEBI:33738"/>
        <dbReference type="ChEBI" id="CHEBI:57844"/>
        <dbReference type="ChEBI" id="CHEBI:59789"/>
        <dbReference type="ChEBI" id="CHEBI:78809"/>
        <dbReference type="ChEBI" id="CHEBI:83100"/>
        <dbReference type="EC" id="2.8.1.8"/>
    </reaction>
</comment>
<name>A0A1W1WVD0_9BACT</name>
<keyword evidence="11" id="KW-1185">Reference proteome</keyword>
<dbReference type="HAMAP" id="MF_00206">
    <property type="entry name" value="Lipoyl_synth"/>
    <property type="match status" value="1"/>
</dbReference>
<dbReference type="OrthoDB" id="9787898at2"/>
<evidence type="ECO:0000256" key="8">
    <source>
        <dbReference type="HAMAP-Rule" id="MF_00206"/>
    </source>
</evidence>
<comment type="function">
    <text evidence="8">Catalyzes the radical-mediated insertion of two sulfur atoms into the C-6 and C-8 positions of the octanoyl moiety bound to the lipoyl domains of lipoate-dependent enzymes, thereby converting the octanoylated domains into lipoylated derivatives.</text>
</comment>
<feature type="binding site" evidence="8">
    <location>
        <position position="57"/>
    </location>
    <ligand>
        <name>[4Fe-4S] cluster</name>
        <dbReference type="ChEBI" id="CHEBI:49883"/>
        <label>2</label>
        <note>4Fe-4S-S-AdoMet</note>
    </ligand>
</feature>
<dbReference type="InterPro" id="IPR006638">
    <property type="entry name" value="Elp3/MiaA/NifB-like_rSAM"/>
</dbReference>
<dbReference type="CDD" id="cd01335">
    <property type="entry name" value="Radical_SAM"/>
    <property type="match status" value="1"/>
</dbReference>
<evidence type="ECO:0000256" key="3">
    <source>
        <dbReference type="ARBA" id="ARBA00022691"/>
    </source>
</evidence>
<dbReference type="GO" id="GO:0046872">
    <property type="term" value="F:metal ion binding"/>
    <property type="evidence" value="ECO:0007669"/>
    <property type="project" value="UniProtKB-KW"/>
</dbReference>
<keyword evidence="3 8" id="KW-0949">S-adenosyl-L-methionine</keyword>
<dbReference type="PANTHER" id="PTHR10949:SF0">
    <property type="entry name" value="LIPOYL SYNTHASE, MITOCHONDRIAL"/>
    <property type="match status" value="1"/>
</dbReference>
<dbReference type="GO" id="GO:0016992">
    <property type="term" value="F:lipoate synthase activity"/>
    <property type="evidence" value="ECO:0007669"/>
    <property type="project" value="UniProtKB-UniRule"/>
</dbReference>
<comment type="pathway">
    <text evidence="8">Protein modification; protein lipoylation via endogenous pathway; protein N(6)-(lipoyl)lysine from octanoyl-[acyl-carrier-protein]: step 2/2.</text>
</comment>
<dbReference type="EC" id="2.8.1.8" evidence="8"/>
<dbReference type="InterPro" id="IPR003698">
    <property type="entry name" value="Lipoyl_synth"/>
</dbReference>
<dbReference type="InterPro" id="IPR013785">
    <property type="entry name" value="Aldolase_TIM"/>
</dbReference>
<dbReference type="GO" id="GO:0051539">
    <property type="term" value="F:4 iron, 4 sulfur cluster binding"/>
    <property type="evidence" value="ECO:0007669"/>
    <property type="project" value="UniProtKB-UniRule"/>
</dbReference>
<keyword evidence="4 8" id="KW-0479">Metal-binding</keyword>
<evidence type="ECO:0000256" key="1">
    <source>
        <dbReference type="ARBA" id="ARBA00022485"/>
    </source>
</evidence>
<dbReference type="EMBL" id="FWWZ01000001">
    <property type="protein sequence ID" value="SMC09693.1"/>
    <property type="molecule type" value="Genomic_DNA"/>
</dbReference>
<dbReference type="Gene3D" id="3.20.20.70">
    <property type="entry name" value="Aldolase class I"/>
    <property type="match status" value="1"/>
</dbReference>
<keyword evidence="2 8" id="KW-0808">Transferase</keyword>
<gene>
    <name evidence="8" type="primary">lipA</name>
    <name evidence="10" type="ORF">SAMN05660197_1515</name>
</gene>
<dbReference type="AlphaFoldDB" id="A0A1W1WVD0"/>
<dbReference type="SUPFAM" id="SSF102114">
    <property type="entry name" value="Radical SAM enzymes"/>
    <property type="match status" value="1"/>
</dbReference>
<dbReference type="PANTHER" id="PTHR10949">
    <property type="entry name" value="LIPOYL SYNTHASE"/>
    <property type="match status" value="1"/>
</dbReference>
<keyword evidence="8" id="KW-0963">Cytoplasm</keyword>
<evidence type="ECO:0000256" key="2">
    <source>
        <dbReference type="ARBA" id="ARBA00022679"/>
    </source>
</evidence>
<feature type="binding site" evidence="8">
    <location>
        <position position="31"/>
    </location>
    <ligand>
        <name>[4Fe-4S] cluster</name>
        <dbReference type="ChEBI" id="CHEBI:49883"/>
        <label>1</label>
    </ligand>
</feature>
<dbReference type="NCBIfam" id="TIGR00510">
    <property type="entry name" value="lipA"/>
    <property type="match status" value="1"/>
</dbReference>
<dbReference type="NCBIfam" id="NF009544">
    <property type="entry name" value="PRK12928.1"/>
    <property type="match status" value="1"/>
</dbReference>
<keyword evidence="6 8" id="KW-0411">Iron-sulfur</keyword>
<keyword evidence="5 8" id="KW-0408">Iron</keyword>
<dbReference type="RefSeq" id="WP_084275909.1">
    <property type="nucleotide sequence ID" value="NZ_AP026671.1"/>
</dbReference>
<evidence type="ECO:0000256" key="7">
    <source>
        <dbReference type="ARBA" id="ARBA00047326"/>
    </source>
</evidence>
<dbReference type="GO" id="GO:0009249">
    <property type="term" value="P:protein lipoylation"/>
    <property type="evidence" value="ECO:0007669"/>
    <property type="project" value="UniProtKB-UniRule"/>
</dbReference>
<evidence type="ECO:0000256" key="6">
    <source>
        <dbReference type="ARBA" id="ARBA00023014"/>
    </source>
</evidence>
<dbReference type="SFLD" id="SFLDS00029">
    <property type="entry name" value="Radical_SAM"/>
    <property type="match status" value="1"/>
</dbReference>
<dbReference type="Proteomes" id="UP000192602">
    <property type="component" value="Unassembled WGS sequence"/>
</dbReference>
<evidence type="ECO:0000256" key="4">
    <source>
        <dbReference type="ARBA" id="ARBA00022723"/>
    </source>
</evidence>
<dbReference type="UniPathway" id="UPA00538">
    <property type="reaction ID" value="UER00593"/>
</dbReference>
<feature type="domain" description="Radical SAM core" evidence="9">
    <location>
        <begin position="43"/>
        <end position="256"/>
    </location>
</feature>
<dbReference type="GO" id="GO:0005737">
    <property type="term" value="C:cytoplasm"/>
    <property type="evidence" value="ECO:0007669"/>
    <property type="project" value="UniProtKB-SubCell"/>
</dbReference>
<dbReference type="STRING" id="1069081.SAMN05660197_1515"/>
<evidence type="ECO:0000313" key="10">
    <source>
        <dbReference type="EMBL" id="SMC09693.1"/>
    </source>
</evidence>
<comment type="cofactor">
    <cofactor evidence="8">
        <name>[4Fe-4S] cluster</name>
        <dbReference type="ChEBI" id="CHEBI:49883"/>
    </cofactor>
    <text evidence="8">Binds 2 [4Fe-4S] clusters per subunit. One cluster is coordinated with 3 cysteines and an exchangeable S-adenosyl-L-methionine.</text>
</comment>
<feature type="binding site" evidence="8">
    <location>
        <position position="267"/>
    </location>
    <ligand>
        <name>[4Fe-4S] cluster</name>
        <dbReference type="ChEBI" id="CHEBI:49883"/>
        <label>1</label>
    </ligand>
</feature>
<dbReference type="Pfam" id="PF04055">
    <property type="entry name" value="Radical_SAM"/>
    <property type="match status" value="1"/>
</dbReference>